<organism evidence="8 9">
    <name type="scientific">Wenzhouxiangella limi</name>
    <dbReference type="NCBI Taxonomy" id="2707351"/>
    <lineage>
        <taxon>Bacteria</taxon>
        <taxon>Pseudomonadati</taxon>
        <taxon>Pseudomonadota</taxon>
        <taxon>Gammaproteobacteria</taxon>
        <taxon>Chromatiales</taxon>
        <taxon>Wenzhouxiangellaceae</taxon>
        <taxon>Wenzhouxiangella</taxon>
    </lineage>
</organism>
<gene>
    <name evidence="8" type="ORF">G3I74_05345</name>
</gene>
<evidence type="ECO:0000256" key="6">
    <source>
        <dbReference type="RuleBase" id="RU003732"/>
    </source>
</evidence>
<evidence type="ECO:0000256" key="2">
    <source>
        <dbReference type="ARBA" id="ARBA00022448"/>
    </source>
</evidence>
<feature type="transmembrane region" description="Helical" evidence="7">
    <location>
        <begin position="151"/>
        <end position="170"/>
    </location>
</feature>
<accession>A0A845VCZ6</accession>
<dbReference type="EMBL" id="JAAGSC010000037">
    <property type="protein sequence ID" value="NDY95149.1"/>
    <property type="molecule type" value="Genomic_DNA"/>
</dbReference>
<keyword evidence="5 7" id="KW-0472">Membrane</keyword>
<comment type="subcellular location">
    <subcellularLocation>
        <location evidence="1">Membrane</location>
        <topology evidence="1">Multi-pass membrane protein</topology>
    </subcellularLocation>
</comment>
<feature type="transmembrane region" description="Helical" evidence="7">
    <location>
        <begin position="88"/>
        <end position="113"/>
    </location>
</feature>
<dbReference type="RefSeq" id="WP_164210550.1">
    <property type="nucleotide sequence ID" value="NZ_JAAGSC010000037.1"/>
</dbReference>
<feature type="transmembrane region" description="Helical" evidence="7">
    <location>
        <begin position="349"/>
        <end position="372"/>
    </location>
</feature>
<dbReference type="NCBIfam" id="NF037979">
    <property type="entry name" value="Na_transp"/>
    <property type="match status" value="1"/>
</dbReference>
<dbReference type="Proteomes" id="UP000484885">
    <property type="component" value="Unassembled WGS sequence"/>
</dbReference>
<dbReference type="Pfam" id="PF00209">
    <property type="entry name" value="SNF"/>
    <property type="match status" value="2"/>
</dbReference>
<dbReference type="InterPro" id="IPR000175">
    <property type="entry name" value="Na/ntran_symport"/>
</dbReference>
<keyword evidence="2 6" id="KW-0813">Transport</keyword>
<evidence type="ECO:0000256" key="4">
    <source>
        <dbReference type="ARBA" id="ARBA00022989"/>
    </source>
</evidence>
<evidence type="ECO:0000256" key="1">
    <source>
        <dbReference type="ARBA" id="ARBA00004141"/>
    </source>
</evidence>
<dbReference type="PANTHER" id="PTHR42948">
    <property type="entry name" value="TRANSPORTER"/>
    <property type="match status" value="1"/>
</dbReference>
<comment type="caution">
    <text evidence="8">The sequence shown here is derived from an EMBL/GenBank/DDBJ whole genome shotgun (WGS) entry which is preliminary data.</text>
</comment>
<dbReference type="PROSITE" id="PS00610">
    <property type="entry name" value="NA_NEUROTRAN_SYMP_1"/>
    <property type="match status" value="1"/>
</dbReference>
<keyword evidence="4 7" id="KW-1133">Transmembrane helix</keyword>
<dbReference type="GO" id="GO:0015293">
    <property type="term" value="F:symporter activity"/>
    <property type="evidence" value="ECO:0007669"/>
    <property type="project" value="UniProtKB-KW"/>
</dbReference>
<name>A0A845VCZ6_9GAMM</name>
<proteinExistence type="inferred from homology"/>
<feature type="transmembrane region" description="Helical" evidence="7">
    <location>
        <begin position="308"/>
        <end position="328"/>
    </location>
</feature>
<evidence type="ECO:0000256" key="7">
    <source>
        <dbReference type="SAM" id="Phobius"/>
    </source>
</evidence>
<evidence type="ECO:0000256" key="5">
    <source>
        <dbReference type="ARBA" id="ARBA00023136"/>
    </source>
</evidence>
<dbReference type="PRINTS" id="PR00176">
    <property type="entry name" value="NANEUSMPORT"/>
</dbReference>
<dbReference type="AlphaFoldDB" id="A0A845VCZ6"/>
<dbReference type="InterPro" id="IPR037272">
    <property type="entry name" value="SNS_sf"/>
</dbReference>
<keyword evidence="6" id="KW-0769">Symport</keyword>
<feature type="transmembrane region" description="Helical" evidence="7">
    <location>
        <begin position="392"/>
        <end position="409"/>
    </location>
</feature>
<keyword evidence="3 6" id="KW-0812">Transmembrane</keyword>
<dbReference type="PANTHER" id="PTHR42948:SF1">
    <property type="entry name" value="TRANSPORTER"/>
    <property type="match status" value="1"/>
</dbReference>
<keyword evidence="9" id="KW-1185">Reference proteome</keyword>
<dbReference type="CDD" id="cd10336">
    <property type="entry name" value="SLC6sbd_Tyt1-Like"/>
    <property type="match status" value="1"/>
</dbReference>
<dbReference type="InterPro" id="IPR047218">
    <property type="entry name" value="YocR/YhdH-like"/>
</dbReference>
<feature type="transmembrane region" description="Helical" evidence="7">
    <location>
        <begin position="217"/>
        <end position="247"/>
    </location>
</feature>
<evidence type="ECO:0000256" key="3">
    <source>
        <dbReference type="ARBA" id="ARBA00022692"/>
    </source>
</evidence>
<evidence type="ECO:0000313" key="9">
    <source>
        <dbReference type="Proteomes" id="UP000484885"/>
    </source>
</evidence>
<feature type="transmembrane region" description="Helical" evidence="7">
    <location>
        <begin position="430"/>
        <end position="452"/>
    </location>
</feature>
<comment type="similarity">
    <text evidence="6">Belongs to the sodium:neurotransmitter symporter (SNF) (TC 2.A.22) family.</text>
</comment>
<reference evidence="8 9" key="1">
    <citation type="submission" date="2020-02" db="EMBL/GenBank/DDBJ databases">
        <authorList>
            <person name="Zhang X.-Y."/>
        </authorList>
    </citation>
    <scope>NUCLEOTIDE SEQUENCE [LARGE SCALE GENOMIC DNA]</scope>
    <source>
        <strain evidence="8 9">C33</strain>
    </source>
</reference>
<dbReference type="SUPFAM" id="SSF161070">
    <property type="entry name" value="SNF-like"/>
    <property type="match status" value="1"/>
</dbReference>
<protein>
    <recommendedName>
        <fullName evidence="6">Transporter</fullName>
    </recommendedName>
</protein>
<dbReference type="PROSITE" id="PS50267">
    <property type="entry name" value="NA_NEUROTRAN_SYMP_3"/>
    <property type="match status" value="1"/>
</dbReference>
<evidence type="ECO:0000313" key="8">
    <source>
        <dbReference type="EMBL" id="NDY95149.1"/>
    </source>
</evidence>
<sequence length="453" mass="48061">MKTSSIHGMWSSRLAFVLAATGSAVGLGNIWRFPYITSENGGGAFVLVYLICIALVGLPVMFSEIVIGRRGRMSPVNSMRELADDVGASRAWMGLGFLGILAGFLILSFYSVVAGWTLHYGFLYLKELFGGAGITDPNATFGALLANAGELTFWHGVFMVMTVGVVALGVEKGLERAVGILMPVLFVLLLILLLYGVSTGHFMDAVAFMFKPDWSQVSGGMIVTAMGQAFFTLSLGMCAIMTYGAYLPSHVHVPKVGTAVALSDTAVALIAGLAIFPVIIAFGIDPGSGGAGLIFTSLPLAFAEMPFGIAYGMAFFLLLSVAAWTSAISLMEPAVAYLVESTNLSRKSAALTVAVLGWLAGLASVFSFNIWSEVSVGGKSVMDAIEFLAADIMLPIGGLLTAIFAGWVLSKTITREELDDKMHDWAFKGWLWLTRIVTPLLILVVMAGILGVF</sequence>
<dbReference type="GO" id="GO:0016020">
    <property type="term" value="C:membrane"/>
    <property type="evidence" value="ECO:0007669"/>
    <property type="project" value="UniProtKB-SubCell"/>
</dbReference>
<feature type="transmembrane region" description="Helical" evidence="7">
    <location>
        <begin position="259"/>
        <end position="284"/>
    </location>
</feature>
<feature type="transmembrane region" description="Helical" evidence="7">
    <location>
        <begin position="177"/>
        <end position="197"/>
    </location>
</feature>
<feature type="transmembrane region" description="Helical" evidence="7">
    <location>
        <begin position="42"/>
        <end position="67"/>
    </location>
</feature>